<protein>
    <submittedName>
        <fullName evidence="1">Maker38</fullName>
    </submittedName>
</protein>
<feature type="non-terminal residue" evidence="1">
    <location>
        <position position="79"/>
    </location>
</feature>
<name>A0A0M3QUQ0_DROBS</name>
<sequence length="79" mass="9285">MISRSYSSMNKLVDFYNELVQQELRNLQSELRENKPRCLNDHRSQLTEALDLRHLDSIRPMSPHLKVQRSCSSLDIEGI</sequence>
<gene>
    <name evidence="1" type="ORF">Dbus_chr2Rg592</name>
</gene>
<dbReference type="EMBL" id="CP012524">
    <property type="protein sequence ID" value="ALC41013.1"/>
    <property type="molecule type" value="Genomic_DNA"/>
</dbReference>
<reference evidence="1 2" key="1">
    <citation type="submission" date="2015-08" db="EMBL/GenBank/DDBJ databases">
        <title>Ancestral chromatin configuration constrains chromatin evolution on differentiating sex chromosomes in Drosophila.</title>
        <authorList>
            <person name="Zhou Q."/>
            <person name="Bachtrog D."/>
        </authorList>
    </citation>
    <scope>NUCLEOTIDE SEQUENCE [LARGE SCALE GENOMIC DNA]</scope>
    <source>
        <tissue evidence="1">Whole larvae</tissue>
    </source>
</reference>
<dbReference type="OMA" id="MMRPSCS"/>
<keyword evidence="2" id="KW-1185">Reference proteome</keyword>
<proteinExistence type="predicted"/>
<dbReference type="AlphaFoldDB" id="A0A0M3QUQ0"/>
<accession>A0A0M3QUQ0</accession>
<organism evidence="1 2">
    <name type="scientific">Drosophila busckii</name>
    <name type="common">Fruit fly</name>
    <dbReference type="NCBI Taxonomy" id="30019"/>
    <lineage>
        <taxon>Eukaryota</taxon>
        <taxon>Metazoa</taxon>
        <taxon>Ecdysozoa</taxon>
        <taxon>Arthropoda</taxon>
        <taxon>Hexapoda</taxon>
        <taxon>Insecta</taxon>
        <taxon>Pterygota</taxon>
        <taxon>Neoptera</taxon>
        <taxon>Endopterygota</taxon>
        <taxon>Diptera</taxon>
        <taxon>Brachycera</taxon>
        <taxon>Muscomorpha</taxon>
        <taxon>Ephydroidea</taxon>
        <taxon>Drosophilidae</taxon>
        <taxon>Drosophila</taxon>
    </lineage>
</organism>
<evidence type="ECO:0000313" key="1">
    <source>
        <dbReference type="EMBL" id="ALC41013.1"/>
    </source>
</evidence>
<dbReference type="OrthoDB" id="7822374at2759"/>
<dbReference type="Proteomes" id="UP000494163">
    <property type="component" value="Chromosome 2R"/>
</dbReference>
<evidence type="ECO:0000313" key="2">
    <source>
        <dbReference type="Proteomes" id="UP000494163"/>
    </source>
</evidence>